<keyword evidence="2" id="KW-0472">Membrane</keyword>
<reference evidence="4" key="1">
    <citation type="journal article" date="2019" name="Int. J. Syst. Evol. Microbiol.">
        <title>The Global Catalogue of Microorganisms (GCM) 10K type strain sequencing project: providing services to taxonomists for standard genome sequencing and annotation.</title>
        <authorList>
            <consortium name="The Broad Institute Genomics Platform"/>
            <consortium name="The Broad Institute Genome Sequencing Center for Infectious Disease"/>
            <person name="Wu L."/>
            <person name="Ma J."/>
        </authorList>
    </citation>
    <scope>NUCLEOTIDE SEQUENCE [LARGE SCALE GENOMIC DNA]</scope>
    <source>
        <strain evidence="4">JCM 4602</strain>
    </source>
</reference>
<evidence type="ECO:0008006" key="5">
    <source>
        <dbReference type="Google" id="ProtNLM"/>
    </source>
</evidence>
<sequence>MLSQLRTTVEQVPVQAWVTLLALTTLAFGYRIALKARPRPTKAKTARDPKKRRTITGFLGMGLVVLLGFGLSANTSIVFAEARLHMESPWTLTVGLALEGIVLGLTLYSWAFEDKGTARAAYLLVLAQAIGAIEVVRFQNEDLGTAAVRIVGPVMLAYGLHKLLGLETKLKKIEITSDGILARAWRDRLKRIESKLGIGSRGADAEAISRSNAADRFVDLNSVGKPKLMTARQYRRALVRAGRAALHGLDGLERQMAEARLVDRIAFEKGMQIGGDHFETALMRGVRSNTGPLNLDAAPPLGGDLLTSAATEAAPPGQTETAPEPHAPKPQPRSNPATTDAERKARAFELYADLGQPSQRAFIKQWRELGYGESDQTLRDLYDEMHAAFEKARKGSND</sequence>
<feature type="transmembrane region" description="Helical" evidence="2">
    <location>
        <begin position="90"/>
        <end position="108"/>
    </location>
</feature>
<accession>A0ABQ3CF64</accession>
<keyword evidence="2" id="KW-1133">Transmembrane helix</keyword>
<keyword evidence="4" id="KW-1185">Reference proteome</keyword>
<feature type="transmembrane region" description="Helical" evidence="2">
    <location>
        <begin position="12"/>
        <end position="34"/>
    </location>
</feature>
<dbReference type="Proteomes" id="UP000624183">
    <property type="component" value="Unassembled WGS sequence"/>
</dbReference>
<keyword evidence="2" id="KW-0812">Transmembrane</keyword>
<evidence type="ECO:0000256" key="2">
    <source>
        <dbReference type="SAM" id="Phobius"/>
    </source>
</evidence>
<feature type="region of interest" description="Disordered" evidence="1">
    <location>
        <begin position="293"/>
        <end position="352"/>
    </location>
</feature>
<proteinExistence type="predicted"/>
<name>A0ABQ3CF64_9ACTN</name>
<dbReference type="EMBL" id="BMUW01000028">
    <property type="protein sequence ID" value="GGZ82701.1"/>
    <property type="molecule type" value="Genomic_DNA"/>
</dbReference>
<feature type="transmembrane region" description="Helical" evidence="2">
    <location>
        <begin position="55"/>
        <end position="78"/>
    </location>
</feature>
<evidence type="ECO:0000256" key="1">
    <source>
        <dbReference type="SAM" id="MobiDB-lite"/>
    </source>
</evidence>
<protein>
    <recommendedName>
        <fullName evidence="5">Integral membrane protein</fullName>
    </recommendedName>
</protein>
<organism evidence="3 4">
    <name type="scientific">Streptomyces rubiginosohelvolus</name>
    <dbReference type="NCBI Taxonomy" id="67362"/>
    <lineage>
        <taxon>Bacteria</taxon>
        <taxon>Bacillati</taxon>
        <taxon>Actinomycetota</taxon>
        <taxon>Actinomycetes</taxon>
        <taxon>Kitasatosporales</taxon>
        <taxon>Streptomycetaceae</taxon>
        <taxon>Streptomyces</taxon>
    </lineage>
</organism>
<comment type="caution">
    <text evidence="3">The sequence shown here is derived from an EMBL/GenBank/DDBJ whole genome shotgun (WGS) entry which is preliminary data.</text>
</comment>
<evidence type="ECO:0000313" key="3">
    <source>
        <dbReference type="EMBL" id="GGZ82701.1"/>
    </source>
</evidence>
<evidence type="ECO:0000313" key="4">
    <source>
        <dbReference type="Proteomes" id="UP000624183"/>
    </source>
</evidence>
<gene>
    <name evidence="3" type="ORF">GCM10010328_66400</name>
</gene>